<feature type="chain" id="PRO_5015724000" description="HEAT repeat protein" evidence="1">
    <location>
        <begin position="22"/>
        <end position="332"/>
    </location>
</feature>
<feature type="signal peptide" evidence="1">
    <location>
        <begin position="1"/>
        <end position="21"/>
    </location>
</feature>
<evidence type="ECO:0008006" key="4">
    <source>
        <dbReference type="Google" id="ProtNLM"/>
    </source>
</evidence>
<dbReference type="OrthoDB" id="7853387at2"/>
<comment type="caution">
    <text evidence="2">The sequence shown here is derived from an EMBL/GenBank/DDBJ whole genome shotgun (WGS) entry which is preliminary data.</text>
</comment>
<organism evidence="2 3">
    <name type="scientific">Albidovulum denitrificans</name>
    <dbReference type="NCBI Taxonomy" id="404881"/>
    <lineage>
        <taxon>Bacteria</taxon>
        <taxon>Pseudomonadati</taxon>
        <taxon>Pseudomonadota</taxon>
        <taxon>Alphaproteobacteria</taxon>
        <taxon>Rhodobacterales</taxon>
        <taxon>Paracoccaceae</taxon>
        <taxon>Albidovulum</taxon>
    </lineage>
</organism>
<gene>
    <name evidence="2" type="ORF">LX70_03238</name>
</gene>
<dbReference type="EMBL" id="PVEP01000008">
    <property type="protein sequence ID" value="PQV55574.1"/>
    <property type="molecule type" value="Genomic_DNA"/>
</dbReference>
<sequence length="332" mass="34958">MTLRQLASLLTALCLSGAATAETLPPVPGSEDAAYKTAVADWLGGQDITALRALSDLAGGGNTAAQILLGRISENAAFYKHLSATMPRKERIALMRQPGGLSGRSWLLAAEGSEPLAAALLHAAQPDKRADAIAPLLDLGEPSTAMRTGLDMLYYGEAEPLLMAISGRTDLPREAKFLGVAALDFIVPGAFSDATQGLAAHPELPVDVTLTWVAPSPANLSQDKAMRDLVAETAPQVRAWTPLVAFCDRHCPDSPGTCAALGAALAPKGPFPFESPSQRLIPDEVYWSSARMEGDLARGYMDLSNPDKKAELTRIDACFLPAMASAQKAALQ</sequence>
<reference evidence="2 3" key="1">
    <citation type="submission" date="2018-02" db="EMBL/GenBank/DDBJ databases">
        <title>Genomic Encyclopedia of Archaeal and Bacterial Type Strains, Phase II (KMG-II): from individual species to whole genera.</title>
        <authorList>
            <person name="Goeker M."/>
        </authorList>
    </citation>
    <scope>NUCLEOTIDE SEQUENCE [LARGE SCALE GENOMIC DNA]</scope>
    <source>
        <strain evidence="2 3">DSM 18921</strain>
    </source>
</reference>
<evidence type="ECO:0000256" key="1">
    <source>
        <dbReference type="SAM" id="SignalP"/>
    </source>
</evidence>
<dbReference type="AlphaFoldDB" id="A0A2S8S469"/>
<evidence type="ECO:0000313" key="3">
    <source>
        <dbReference type="Proteomes" id="UP000238338"/>
    </source>
</evidence>
<protein>
    <recommendedName>
        <fullName evidence="4">HEAT repeat protein</fullName>
    </recommendedName>
</protein>
<keyword evidence="1" id="KW-0732">Signal</keyword>
<accession>A0A2S8S469</accession>
<proteinExistence type="predicted"/>
<dbReference type="Proteomes" id="UP000238338">
    <property type="component" value="Unassembled WGS sequence"/>
</dbReference>
<keyword evidence="3" id="KW-1185">Reference proteome</keyword>
<evidence type="ECO:0000313" key="2">
    <source>
        <dbReference type="EMBL" id="PQV55574.1"/>
    </source>
</evidence>
<name>A0A2S8S469_9RHOB</name>
<dbReference type="RefSeq" id="WP_105515816.1">
    <property type="nucleotide sequence ID" value="NZ_PVEP01000008.1"/>
</dbReference>